<dbReference type="InterPro" id="IPR000086">
    <property type="entry name" value="NUDIX_hydrolase_dom"/>
</dbReference>
<proteinExistence type="predicted"/>
<keyword evidence="3" id="KW-0378">Hydrolase</keyword>
<feature type="region of interest" description="Disordered" evidence="1">
    <location>
        <begin position="513"/>
        <end position="568"/>
    </location>
</feature>
<reference evidence="3 4" key="1">
    <citation type="journal article" date="2013" name="Science">
        <title>Pandoraviruses: amoeba viruses with genomes up to 2.5 Mb reaching that of parasitic eukaryotes.</title>
        <authorList>
            <person name="Philippe N."/>
            <person name="Legendre M."/>
            <person name="Doutre G."/>
            <person name="Coute Y."/>
            <person name="Poirot O."/>
            <person name="Lescot M."/>
            <person name="Arslan D."/>
            <person name="Seltzer V."/>
            <person name="Bertaux L."/>
            <person name="Bruley C."/>
            <person name="Garin J."/>
            <person name="Claverie J.M."/>
            <person name="Abergel C."/>
        </authorList>
    </citation>
    <scope>NUCLEOTIDE SEQUENCE [LARGE SCALE GENOMIC DNA]</scope>
</reference>
<dbReference type="Pfam" id="PF00293">
    <property type="entry name" value="NUDIX"/>
    <property type="match status" value="1"/>
</dbReference>
<dbReference type="SUPFAM" id="SSF55811">
    <property type="entry name" value="Nudix"/>
    <property type="match status" value="1"/>
</dbReference>
<dbReference type="Proteomes" id="UP000204584">
    <property type="component" value="Segment"/>
</dbReference>
<evidence type="ECO:0000313" key="4">
    <source>
        <dbReference type="Proteomes" id="UP000204584"/>
    </source>
</evidence>
<dbReference type="GO" id="GO:0016787">
    <property type="term" value="F:hydrolase activity"/>
    <property type="evidence" value="ECO:0007669"/>
    <property type="project" value="UniProtKB-KW"/>
</dbReference>
<evidence type="ECO:0000259" key="2">
    <source>
        <dbReference type="Pfam" id="PF00293"/>
    </source>
</evidence>
<protein>
    <submittedName>
        <fullName evidence="3">Nudix hydrolase incomplete domain containing protein</fullName>
    </submittedName>
</protein>
<organism evidence="3 4">
    <name type="scientific">Pandoravirus salinus</name>
    <dbReference type="NCBI Taxonomy" id="1349410"/>
    <lineage>
        <taxon>Viruses</taxon>
        <taxon>Pandoravirus</taxon>
    </lineage>
</organism>
<accession>S4VU58</accession>
<dbReference type="Gene3D" id="3.90.79.10">
    <property type="entry name" value="Nucleoside Triphosphate Pyrophosphohydrolase"/>
    <property type="match status" value="1"/>
</dbReference>
<keyword evidence="4" id="KW-1185">Reference proteome</keyword>
<dbReference type="InterPro" id="IPR015797">
    <property type="entry name" value="NUDIX_hydrolase-like_dom_sf"/>
</dbReference>
<evidence type="ECO:0000313" key="3">
    <source>
        <dbReference type="EMBL" id="AGO84039.1"/>
    </source>
</evidence>
<dbReference type="RefSeq" id="YP_008437107.1">
    <property type="nucleotide sequence ID" value="NC_022098.1"/>
</dbReference>
<feature type="compositionally biased region" description="Basic and acidic residues" evidence="1">
    <location>
        <begin position="515"/>
        <end position="535"/>
    </location>
</feature>
<dbReference type="EMBL" id="KC977571">
    <property type="protein sequence ID" value="AGO84039.1"/>
    <property type="molecule type" value="Genomic_DNA"/>
</dbReference>
<dbReference type="KEGG" id="vg:16605826"/>
<sequence>MGIRSPLARDCEACDADRPPDAVVVSSSATLTTTTAATTTSTAAAGASVLCYAVAPHTGELFFLLGKESGGAADARLDYDGTVPSAGVATATASSSSSSSSLSPPDECTVADTLPAVGVGSCVGTDERACRGGCSGIDAGKRHAHADDAHAKVGCDDGDRGPAPVRCDVAGVPFEAAVGGGARRTRRTHRWCDFGGRIEPGETQEEAAAREFFEETLGLVCTDSCARSAHRTTAMGSVDVGARPGAHGDADRQALAADLAAGCYTLRVRTCLNHGAEAMVPRRYHVTFVKRIPWTPGVVLQFARLRCELAAIARAARRRCLYASDSDHAVSDDDNNNNNSNSNNSSKSIASAPATCLRCGHGDAANDGDDADDDNVSHTEKHHGCATDGIYTGDEPAARAAIDRQGRVRAECIEKDYLQFWSVRRLWQALDNGGCFRREHLRPLFMPTIAVVLDVMAPRRVRPTAFPSPAAYDSGGGTWRSTTRVAVDRAAGSGVYTVHCKTAGRRCYPHHRYASQRDHGDNDASDHTRDARLAADESSLSDECDCLLPDEPSPSGLAAVPHGSPVAP</sequence>
<dbReference type="GeneID" id="16605826"/>
<name>S4VU58_9VIRU</name>
<feature type="domain" description="Nudix hydrolase" evidence="2">
    <location>
        <begin position="183"/>
        <end position="217"/>
    </location>
</feature>
<feature type="region of interest" description="Disordered" evidence="1">
    <location>
        <begin position="368"/>
        <end position="389"/>
    </location>
</feature>
<evidence type="ECO:0000256" key="1">
    <source>
        <dbReference type="SAM" id="MobiDB-lite"/>
    </source>
</evidence>
<feature type="compositionally biased region" description="Basic and acidic residues" evidence="1">
    <location>
        <begin position="375"/>
        <end position="385"/>
    </location>
</feature>
<gene>
    <name evidence="3" type="ORF">psal_cds_370</name>
</gene>